<dbReference type="PANTHER" id="PTHR30483:SF6">
    <property type="entry name" value="PERIPLASMIC BINDING PROTEIN OF ABC TRANSPORTER FOR NATURAL AMINO ACIDS"/>
    <property type="match status" value="1"/>
</dbReference>
<sequence length="395" mass="42729">MKAMLLAAGLALLPLAQAVAAPVELEITHVTRSEEPPIPFSFLEPVPEEEGRQGARLGLADDNASGRFTGQTYALREITLPAEGALADSSELAAALAGPRLVVADLSRADLDALLALPASADDIVINARVTDDDLRREACRTNLFHTALSRAMRADALAQYLVAMGWRQWFLVVGPSGDDRAFAAAVRASAARFGARIAEDKPWTYEVGNRRTDSGVTNAREEIRPLTRVGDYDVLIVADEADDFGEYLPYRTALPRPVAGTHGLVPTGWSRANEQWGATQLQRRFEKQAGRPMTARDYANWLALRALGEAATRAASADVPALRAALLAPDFGVAGFKGAPLSFRRWDRQMRQPVLLTTVRSLVSVAPEDGFLHRVTPLDTLGDDEPESPCKARG</sequence>
<keyword evidence="1" id="KW-0813">Transport</keyword>
<keyword evidence="2" id="KW-0732">Signal</keyword>
<dbReference type="InterPro" id="IPR051010">
    <property type="entry name" value="BCAA_transport"/>
</dbReference>
<evidence type="ECO:0000256" key="1">
    <source>
        <dbReference type="ARBA" id="ARBA00022970"/>
    </source>
</evidence>
<reference evidence="3 4" key="1">
    <citation type="submission" date="2018-05" db="EMBL/GenBank/DDBJ databases">
        <title>Zavarzinia sp. HR-AS.</title>
        <authorList>
            <person name="Lee Y."/>
            <person name="Jeon C.O."/>
        </authorList>
    </citation>
    <scope>NUCLEOTIDE SEQUENCE [LARGE SCALE GENOMIC DNA]</scope>
    <source>
        <strain evidence="3 4">HR-AS</strain>
    </source>
</reference>
<dbReference type="OrthoDB" id="5341635at2"/>
<dbReference type="AlphaFoldDB" id="A0A317EEU6"/>
<feature type="signal peptide" evidence="2">
    <location>
        <begin position="1"/>
        <end position="20"/>
    </location>
</feature>
<keyword evidence="4" id="KW-1185">Reference proteome</keyword>
<feature type="chain" id="PRO_5016282455" evidence="2">
    <location>
        <begin position="21"/>
        <end position="395"/>
    </location>
</feature>
<dbReference type="NCBIfam" id="TIGR03863">
    <property type="entry name" value="PQQ_ABC_bind"/>
    <property type="match status" value="1"/>
</dbReference>
<organism evidence="3 4">
    <name type="scientific">Zavarzinia aquatilis</name>
    <dbReference type="NCBI Taxonomy" id="2211142"/>
    <lineage>
        <taxon>Bacteria</taxon>
        <taxon>Pseudomonadati</taxon>
        <taxon>Pseudomonadota</taxon>
        <taxon>Alphaproteobacteria</taxon>
        <taxon>Rhodospirillales</taxon>
        <taxon>Zavarziniaceae</taxon>
        <taxon>Zavarzinia</taxon>
    </lineage>
</organism>
<evidence type="ECO:0000313" key="3">
    <source>
        <dbReference type="EMBL" id="PWR24804.1"/>
    </source>
</evidence>
<dbReference type="GO" id="GO:0006865">
    <property type="term" value="P:amino acid transport"/>
    <property type="evidence" value="ECO:0007669"/>
    <property type="project" value="UniProtKB-KW"/>
</dbReference>
<comment type="caution">
    <text evidence="3">The sequence shown here is derived from an EMBL/GenBank/DDBJ whole genome shotgun (WGS) entry which is preliminary data.</text>
</comment>
<dbReference type="PANTHER" id="PTHR30483">
    <property type="entry name" value="LEUCINE-SPECIFIC-BINDING PROTEIN"/>
    <property type="match status" value="1"/>
</dbReference>
<evidence type="ECO:0000313" key="4">
    <source>
        <dbReference type="Proteomes" id="UP000245461"/>
    </source>
</evidence>
<accession>A0A317EEU6</accession>
<proteinExistence type="predicted"/>
<gene>
    <name evidence="3" type="ORF">DKG74_06475</name>
</gene>
<keyword evidence="1" id="KW-0029">Amino-acid transport</keyword>
<dbReference type="EMBL" id="QGLE01000003">
    <property type="protein sequence ID" value="PWR24804.1"/>
    <property type="molecule type" value="Genomic_DNA"/>
</dbReference>
<dbReference type="InterPro" id="IPR022478">
    <property type="entry name" value="ABC_transptr_sub-bd_PQQ"/>
</dbReference>
<dbReference type="Proteomes" id="UP000245461">
    <property type="component" value="Unassembled WGS sequence"/>
</dbReference>
<dbReference type="SUPFAM" id="SSF53822">
    <property type="entry name" value="Periplasmic binding protein-like I"/>
    <property type="match status" value="1"/>
</dbReference>
<dbReference type="InterPro" id="IPR028082">
    <property type="entry name" value="Peripla_BP_I"/>
</dbReference>
<protein>
    <submittedName>
        <fullName evidence="3">Branched-chain amino acid ABC transporter substrate-binding protein</fullName>
    </submittedName>
</protein>
<evidence type="ECO:0000256" key="2">
    <source>
        <dbReference type="SAM" id="SignalP"/>
    </source>
</evidence>
<name>A0A317EEU6_9PROT</name>
<dbReference type="Gene3D" id="3.40.50.2300">
    <property type="match status" value="2"/>
</dbReference>